<dbReference type="InterPro" id="IPR005670">
    <property type="entry name" value="PstB-like"/>
</dbReference>
<feature type="domain" description="ABC transporter" evidence="5">
    <location>
        <begin position="10"/>
        <end position="255"/>
    </location>
</feature>
<keyword evidence="7" id="KW-1185">Reference proteome</keyword>
<dbReference type="AlphaFoldDB" id="A0A9W6D3T9"/>
<dbReference type="PANTHER" id="PTHR43423:SF1">
    <property type="entry name" value="ABC TRANSPORTER I FAMILY MEMBER 17"/>
    <property type="match status" value="1"/>
</dbReference>
<organism evidence="6 7">
    <name type="scientific">Desulforhabdus amnigena</name>
    <dbReference type="NCBI Taxonomy" id="40218"/>
    <lineage>
        <taxon>Bacteria</taxon>
        <taxon>Pseudomonadati</taxon>
        <taxon>Thermodesulfobacteriota</taxon>
        <taxon>Syntrophobacteria</taxon>
        <taxon>Syntrophobacterales</taxon>
        <taxon>Syntrophobacteraceae</taxon>
        <taxon>Desulforhabdus</taxon>
    </lineage>
</organism>
<dbReference type="GO" id="GO:0016020">
    <property type="term" value="C:membrane"/>
    <property type="evidence" value="ECO:0007669"/>
    <property type="project" value="InterPro"/>
</dbReference>
<evidence type="ECO:0000256" key="3">
    <source>
        <dbReference type="ARBA" id="ARBA00022741"/>
    </source>
</evidence>
<dbReference type="Gene3D" id="3.40.50.300">
    <property type="entry name" value="P-loop containing nucleotide triphosphate hydrolases"/>
    <property type="match status" value="1"/>
</dbReference>
<keyword evidence="4 6" id="KW-0067">ATP-binding</keyword>
<dbReference type="InterPro" id="IPR003439">
    <property type="entry name" value="ABC_transporter-like_ATP-bd"/>
</dbReference>
<dbReference type="InterPro" id="IPR003593">
    <property type="entry name" value="AAA+_ATPase"/>
</dbReference>
<dbReference type="InterPro" id="IPR027417">
    <property type="entry name" value="P-loop_NTPase"/>
</dbReference>
<evidence type="ECO:0000313" key="7">
    <source>
        <dbReference type="Proteomes" id="UP001144372"/>
    </source>
</evidence>
<protein>
    <submittedName>
        <fullName evidence="6">Phosphate ABC transporter ATP-binding protein</fullName>
    </submittedName>
</protein>
<dbReference type="GO" id="GO:0035435">
    <property type="term" value="P:phosphate ion transmembrane transport"/>
    <property type="evidence" value="ECO:0007669"/>
    <property type="project" value="InterPro"/>
</dbReference>
<dbReference type="Pfam" id="PF00005">
    <property type="entry name" value="ABC_tran"/>
    <property type="match status" value="1"/>
</dbReference>
<keyword evidence="3" id="KW-0547">Nucleotide-binding</keyword>
<reference evidence="6" key="1">
    <citation type="submission" date="2022-12" db="EMBL/GenBank/DDBJ databases">
        <title>Reference genome sequencing for broad-spectrum identification of bacterial and archaeal isolates by mass spectrometry.</title>
        <authorList>
            <person name="Sekiguchi Y."/>
            <person name="Tourlousse D.M."/>
        </authorList>
    </citation>
    <scope>NUCLEOTIDE SEQUENCE</scope>
    <source>
        <strain evidence="6">ASRB1</strain>
    </source>
</reference>
<dbReference type="PANTHER" id="PTHR43423">
    <property type="entry name" value="ABC TRANSPORTER I FAMILY MEMBER 17"/>
    <property type="match status" value="1"/>
</dbReference>
<dbReference type="RefSeq" id="WP_281791632.1">
    <property type="nucleotide sequence ID" value="NZ_BSDR01000001.1"/>
</dbReference>
<keyword evidence="1" id="KW-0813">Transport</keyword>
<dbReference type="GO" id="GO:0016887">
    <property type="term" value="F:ATP hydrolysis activity"/>
    <property type="evidence" value="ECO:0007669"/>
    <property type="project" value="InterPro"/>
</dbReference>
<dbReference type="GO" id="GO:0005524">
    <property type="term" value="F:ATP binding"/>
    <property type="evidence" value="ECO:0007669"/>
    <property type="project" value="UniProtKB-KW"/>
</dbReference>
<dbReference type="SUPFAM" id="SSF52540">
    <property type="entry name" value="P-loop containing nucleoside triphosphate hydrolases"/>
    <property type="match status" value="1"/>
</dbReference>
<dbReference type="InterPro" id="IPR017871">
    <property type="entry name" value="ABC_transporter-like_CS"/>
</dbReference>
<dbReference type="EMBL" id="BSDR01000001">
    <property type="protein sequence ID" value="GLI32576.1"/>
    <property type="molecule type" value="Genomic_DNA"/>
</dbReference>
<sequence length="256" mass="28717">MEEKIVEPVIAIERLSVHFAAKVVLKDVSLSVFPGELIIIVGHSGSGKSTLLRAINRLNECSPDCCTKGTIRVRFDGMSGDIYAGSISPNELRRRVGMVFQTPAILPFSIEKNITMPLKVTLGLRGQALSEHTEWALREASLWDEVKERLRDDASTLSGGQQQRLCLARTLALQPQALLLDEPTASLDFRAANRIEQLLLRLKKHYCIVAVSHSLGQAKRLADRLFILREGRIAQEMDRQALQDETMFRRLIEEAF</sequence>
<comment type="caution">
    <text evidence="6">The sequence shown here is derived from an EMBL/GenBank/DDBJ whole genome shotgun (WGS) entry which is preliminary data.</text>
</comment>
<accession>A0A9W6D3T9</accession>
<name>A0A9W6D3T9_9BACT</name>
<evidence type="ECO:0000313" key="6">
    <source>
        <dbReference type="EMBL" id="GLI32576.1"/>
    </source>
</evidence>
<evidence type="ECO:0000256" key="1">
    <source>
        <dbReference type="ARBA" id="ARBA00022448"/>
    </source>
</evidence>
<dbReference type="SMART" id="SM00382">
    <property type="entry name" value="AAA"/>
    <property type="match status" value="1"/>
</dbReference>
<dbReference type="PROSITE" id="PS00211">
    <property type="entry name" value="ABC_TRANSPORTER_1"/>
    <property type="match status" value="1"/>
</dbReference>
<evidence type="ECO:0000256" key="4">
    <source>
        <dbReference type="ARBA" id="ARBA00022840"/>
    </source>
</evidence>
<evidence type="ECO:0000256" key="2">
    <source>
        <dbReference type="ARBA" id="ARBA00022592"/>
    </source>
</evidence>
<gene>
    <name evidence="6" type="ORF">DAMNIGENAA_00090</name>
</gene>
<keyword evidence="2" id="KW-0592">Phosphate transport</keyword>
<dbReference type="PROSITE" id="PS50893">
    <property type="entry name" value="ABC_TRANSPORTER_2"/>
    <property type="match status" value="1"/>
</dbReference>
<dbReference type="CDD" id="cd03260">
    <property type="entry name" value="ABC_PstB_phosphate_transporter"/>
    <property type="match status" value="1"/>
</dbReference>
<dbReference type="Proteomes" id="UP001144372">
    <property type="component" value="Unassembled WGS sequence"/>
</dbReference>
<evidence type="ECO:0000259" key="5">
    <source>
        <dbReference type="PROSITE" id="PS50893"/>
    </source>
</evidence>
<dbReference type="GO" id="GO:0005315">
    <property type="term" value="F:phosphate transmembrane transporter activity"/>
    <property type="evidence" value="ECO:0007669"/>
    <property type="project" value="InterPro"/>
</dbReference>
<proteinExistence type="predicted"/>